<dbReference type="GO" id="GO:0005634">
    <property type="term" value="C:nucleus"/>
    <property type="evidence" value="ECO:0007669"/>
    <property type="project" value="UniProtKB-SubCell"/>
</dbReference>
<evidence type="ECO:0000256" key="5">
    <source>
        <dbReference type="ARBA" id="ARBA00023242"/>
    </source>
</evidence>
<evidence type="ECO:0000256" key="3">
    <source>
        <dbReference type="ARBA" id="ARBA00023125"/>
    </source>
</evidence>
<dbReference type="GO" id="GO:0006355">
    <property type="term" value="P:regulation of DNA-templated transcription"/>
    <property type="evidence" value="ECO:0007669"/>
    <property type="project" value="InterPro"/>
</dbReference>
<evidence type="ECO:0000313" key="8">
    <source>
        <dbReference type="Proteomes" id="UP001234989"/>
    </source>
</evidence>
<evidence type="ECO:0000256" key="2">
    <source>
        <dbReference type="ARBA" id="ARBA00023015"/>
    </source>
</evidence>
<dbReference type="PROSITE" id="PS51005">
    <property type="entry name" value="NAC"/>
    <property type="match status" value="1"/>
</dbReference>
<protein>
    <recommendedName>
        <fullName evidence="6">NAC domain-containing protein</fullName>
    </recommendedName>
</protein>
<dbReference type="InterPro" id="IPR036093">
    <property type="entry name" value="NAC_dom_sf"/>
</dbReference>
<name>A0AAF0PUQ2_SOLVR</name>
<dbReference type="GO" id="GO:0003677">
    <property type="term" value="F:DNA binding"/>
    <property type="evidence" value="ECO:0007669"/>
    <property type="project" value="UniProtKB-KW"/>
</dbReference>
<organism evidence="7 8">
    <name type="scientific">Solanum verrucosum</name>
    <dbReference type="NCBI Taxonomy" id="315347"/>
    <lineage>
        <taxon>Eukaryota</taxon>
        <taxon>Viridiplantae</taxon>
        <taxon>Streptophyta</taxon>
        <taxon>Embryophyta</taxon>
        <taxon>Tracheophyta</taxon>
        <taxon>Spermatophyta</taxon>
        <taxon>Magnoliopsida</taxon>
        <taxon>eudicotyledons</taxon>
        <taxon>Gunneridae</taxon>
        <taxon>Pentapetalae</taxon>
        <taxon>asterids</taxon>
        <taxon>lamiids</taxon>
        <taxon>Solanales</taxon>
        <taxon>Solanaceae</taxon>
        <taxon>Solanoideae</taxon>
        <taxon>Solaneae</taxon>
        <taxon>Solanum</taxon>
    </lineage>
</organism>
<dbReference type="AlphaFoldDB" id="A0AAF0PUQ2"/>
<dbReference type="Gene3D" id="2.170.150.80">
    <property type="entry name" value="NAC domain"/>
    <property type="match status" value="1"/>
</dbReference>
<dbReference type="PANTHER" id="PTHR31989">
    <property type="entry name" value="NAC DOMAIN-CONTAINING PROTEIN 82-RELATED"/>
    <property type="match status" value="1"/>
</dbReference>
<feature type="domain" description="NAC" evidence="6">
    <location>
        <begin position="1"/>
        <end position="123"/>
    </location>
</feature>
<evidence type="ECO:0000259" key="6">
    <source>
        <dbReference type="PROSITE" id="PS51005"/>
    </source>
</evidence>
<keyword evidence="5" id="KW-0539">Nucleus</keyword>
<dbReference type="Pfam" id="PF02365">
    <property type="entry name" value="NAM"/>
    <property type="match status" value="1"/>
</dbReference>
<dbReference type="InterPro" id="IPR003441">
    <property type="entry name" value="NAC-dom"/>
</dbReference>
<evidence type="ECO:0000313" key="7">
    <source>
        <dbReference type="EMBL" id="WMV11398.1"/>
    </source>
</evidence>
<keyword evidence="4" id="KW-0804">Transcription</keyword>
<dbReference type="SUPFAM" id="SSF101941">
    <property type="entry name" value="NAC domain"/>
    <property type="match status" value="1"/>
</dbReference>
<keyword evidence="2" id="KW-0805">Transcription regulation</keyword>
<comment type="subcellular location">
    <subcellularLocation>
        <location evidence="1">Nucleus</location>
    </subcellularLocation>
</comment>
<keyword evidence="3" id="KW-0238">DNA-binding</keyword>
<gene>
    <name evidence="7" type="ORF">MTR67_004783</name>
</gene>
<dbReference type="Proteomes" id="UP001234989">
    <property type="component" value="Chromosome 1"/>
</dbReference>
<sequence length="203" mass="24005">MQLVDLYAEKEPWEILEGTNTNAGYFITPLKKEKPHHKRFKRIVGEGTWKIQDLAKKVFDDRGRLMGYVHHMKYTPDTNKKSIIKELFGEWLMTEYSLDNGYVTNMKKKIIYKDFVICKIKKKKQRRDHDDKGKYENIMNDVEVNELIDSVMEELEEIDDDNIEVDVGDDFLAALEDECMNSEDNEISKNDANDINLDEYDFF</sequence>
<proteinExistence type="predicted"/>
<keyword evidence="8" id="KW-1185">Reference proteome</keyword>
<accession>A0AAF0PUQ2</accession>
<reference evidence="7" key="1">
    <citation type="submission" date="2023-08" db="EMBL/GenBank/DDBJ databases">
        <title>A de novo genome assembly of Solanum verrucosum Schlechtendal, a Mexican diploid species geographically isolated from the other diploid A-genome species in potato relatives.</title>
        <authorList>
            <person name="Hosaka K."/>
        </authorList>
    </citation>
    <scope>NUCLEOTIDE SEQUENCE</scope>
    <source>
        <tissue evidence="7">Young leaves</tissue>
    </source>
</reference>
<evidence type="ECO:0000256" key="4">
    <source>
        <dbReference type="ARBA" id="ARBA00023163"/>
    </source>
</evidence>
<dbReference type="EMBL" id="CP133612">
    <property type="protein sequence ID" value="WMV11398.1"/>
    <property type="molecule type" value="Genomic_DNA"/>
</dbReference>
<evidence type="ECO:0000256" key="1">
    <source>
        <dbReference type="ARBA" id="ARBA00004123"/>
    </source>
</evidence>